<feature type="region of interest" description="Disordered" evidence="1">
    <location>
        <begin position="1"/>
        <end position="109"/>
    </location>
</feature>
<accession>K0RHY2</accession>
<name>K0RHY2_THAOC</name>
<dbReference type="EMBL" id="AGNL01047917">
    <property type="protein sequence ID" value="EJK46182.1"/>
    <property type="molecule type" value="Genomic_DNA"/>
</dbReference>
<feature type="compositionally biased region" description="Basic and acidic residues" evidence="1">
    <location>
        <begin position="36"/>
        <end position="54"/>
    </location>
</feature>
<keyword evidence="3" id="KW-1185">Reference proteome</keyword>
<dbReference type="AlphaFoldDB" id="K0RHY2"/>
<organism evidence="2 3">
    <name type="scientific">Thalassiosira oceanica</name>
    <name type="common">Marine diatom</name>
    <dbReference type="NCBI Taxonomy" id="159749"/>
    <lineage>
        <taxon>Eukaryota</taxon>
        <taxon>Sar</taxon>
        <taxon>Stramenopiles</taxon>
        <taxon>Ochrophyta</taxon>
        <taxon>Bacillariophyta</taxon>
        <taxon>Coscinodiscophyceae</taxon>
        <taxon>Thalassiosirophycidae</taxon>
        <taxon>Thalassiosirales</taxon>
        <taxon>Thalassiosiraceae</taxon>
        <taxon>Thalassiosira</taxon>
    </lineage>
</organism>
<reference evidence="2 3" key="1">
    <citation type="journal article" date="2012" name="Genome Biol.">
        <title>Genome and low-iron response of an oceanic diatom adapted to chronic iron limitation.</title>
        <authorList>
            <person name="Lommer M."/>
            <person name="Specht M."/>
            <person name="Roy A.S."/>
            <person name="Kraemer L."/>
            <person name="Andreson R."/>
            <person name="Gutowska M.A."/>
            <person name="Wolf J."/>
            <person name="Bergner S.V."/>
            <person name="Schilhabel M.B."/>
            <person name="Klostermeier U.C."/>
            <person name="Beiko R.G."/>
            <person name="Rosenstiel P."/>
            <person name="Hippler M."/>
            <person name="Laroche J."/>
        </authorList>
    </citation>
    <scope>NUCLEOTIDE SEQUENCE [LARGE SCALE GENOMIC DNA]</scope>
    <source>
        <strain evidence="2 3">CCMP1005</strain>
    </source>
</reference>
<dbReference type="Proteomes" id="UP000266841">
    <property type="component" value="Unassembled WGS sequence"/>
</dbReference>
<evidence type="ECO:0000313" key="3">
    <source>
        <dbReference type="Proteomes" id="UP000266841"/>
    </source>
</evidence>
<gene>
    <name evidence="2" type="ORF">THAOC_35162</name>
</gene>
<evidence type="ECO:0000256" key="1">
    <source>
        <dbReference type="SAM" id="MobiDB-lite"/>
    </source>
</evidence>
<protein>
    <submittedName>
        <fullName evidence="2">Uncharacterized protein</fullName>
    </submittedName>
</protein>
<comment type="caution">
    <text evidence="2">The sequence shown here is derived from an EMBL/GenBank/DDBJ whole genome shotgun (WGS) entry which is preliminary data.</text>
</comment>
<evidence type="ECO:0000313" key="2">
    <source>
        <dbReference type="EMBL" id="EJK46182.1"/>
    </source>
</evidence>
<proteinExistence type="predicted"/>
<feature type="non-terminal residue" evidence="2">
    <location>
        <position position="1"/>
    </location>
</feature>
<sequence>AGNVVRQSKDPERRRGPWPGGSRGSSDDLAGAGTRLELRATAGRDRATSYDKVTRPGLRRARASGSIAGGGRRAETAKSTQVADAAARAPQTVPDSRSGSLGRRELGGRTSDLRWALRKHDNAAADDAQNMDGKEDTAVCVGRDDQAVRGC</sequence>